<proteinExistence type="inferred from homology"/>
<dbReference type="InterPro" id="IPR006016">
    <property type="entry name" value="UspA"/>
</dbReference>
<name>A0ABN1FRN4_9PROT</name>
<dbReference type="SUPFAM" id="SSF52402">
    <property type="entry name" value="Adenine nucleotide alpha hydrolases-like"/>
    <property type="match status" value="1"/>
</dbReference>
<organism evidence="3 4">
    <name type="scientific">Craurococcus roseus</name>
    <dbReference type="NCBI Taxonomy" id="77585"/>
    <lineage>
        <taxon>Bacteria</taxon>
        <taxon>Pseudomonadati</taxon>
        <taxon>Pseudomonadota</taxon>
        <taxon>Alphaproteobacteria</taxon>
        <taxon>Acetobacterales</taxon>
        <taxon>Acetobacteraceae</taxon>
        <taxon>Craurococcus</taxon>
    </lineage>
</organism>
<dbReference type="PANTHER" id="PTHR46268">
    <property type="entry name" value="STRESS RESPONSE PROTEIN NHAX"/>
    <property type="match status" value="1"/>
</dbReference>
<sequence length="158" mass="16991">MYRRILLAIDATPAEENRSAVARTEQIGRLTGATVYVLHFARAHIVPGDIIAGSHFGVLSADDDAEAADRQAVQRLVDNLAAAGVDAHGEMLSATEHDMAEVILQRAGERNVDLIVLGHQHHRGAGNLFRSSVAERVIRRHPPCSILLARPPQASGGE</sequence>
<protein>
    <recommendedName>
        <fullName evidence="2">UspA domain-containing protein</fullName>
    </recommendedName>
</protein>
<dbReference type="InterPro" id="IPR014729">
    <property type="entry name" value="Rossmann-like_a/b/a_fold"/>
</dbReference>
<dbReference type="PANTHER" id="PTHR46268:SF6">
    <property type="entry name" value="UNIVERSAL STRESS PROTEIN UP12"/>
    <property type="match status" value="1"/>
</dbReference>
<comment type="caution">
    <text evidence="3">The sequence shown here is derived from an EMBL/GenBank/DDBJ whole genome shotgun (WGS) entry which is preliminary data.</text>
</comment>
<evidence type="ECO:0000313" key="4">
    <source>
        <dbReference type="Proteomes" id="UP001501588"/>
    </source>
</evidence>
<comment type="similarity">
    <text evidence="1">Belongs to the universal stress protein A family.</text>
</comment>
<dbReference type="InterPro" id="IPR006015">
    <property type="entry name" value="Universal_stress_UspA"/>
</dbReference>
<evidence type="ECO:0000256" key="1">
    <source>
        <dbReference type="ARBA" id="ARBA00008791"/>
    </source>
</evidence>
<reference evidence="3 4" key="1">
    <citation type="journal article" date="2019" name="Int. J. Syst. Evol. Microbiol.">
        <title>The Global Catalogue of Microorganisms (GCM) 10K type strain sequencing project: providing services to taxonomists for standard genome sequencing and annotation.</title>
        <authorList>
            <consortium name="The Broad Institute Genomics Platform"/>
            <consortium name="The Broad Institute Genome Sequencing Center for Infectious Disease"/>
            <person name="Wu L."/>
            <person name="Ma J."/>
        </authorList>
    </citation>
    <scope>NUCLEOTIDE SEQUENCE [LARGE SCALE GENOMIC DNA]</scope>
    <source>
        <strain evidence="3 4">JCM 9933</strain>
    </source>
</reference>
<feature type="domain" description="UspA" evidence="2">
    <location>
        <begin position="1"/>
        <end position="149"/>
    </location>
</feature>
<dbReference type="Pfam" id="PF00582">
    <property type="entry name" value="Usp"/>
    <property type="match status" value="1"/>
</dbReference>
<dbReference type="CDD" id="cd00293">
    <property type="entry name" value="USP-like"/>
    <property type="match status" value="1"/>
</dbReference>
<gene>
    <name evidence="3" type="ORF">GCM10009416_38480</name>
</gene>
<evidence type="ECO:0000313" key="3">
    <source>
        <dbReference type="EMBL" id="GAA0596432.1"/>
    </source>
</evidence>
<dbReference type="EMBL" id="BAAAFZ010000061">
    <property type="protein sequence ID" value="GAA0596432.1"/>
    <property type="molecule type" value="Genomic_DNA"/>
</dbReference>
<evidence type="ECO:0000259" key="2">
    <source>
        <dbReference type="Pfam" id="PF00582"/>
    </source>
</evidence>
<accession>A0ABN1FRN4</accession>
<dbReference type="Gene3D" id="3.40.50.620">
    <property type="entry name" value="HUPs"/>
    <property type="match status" value="1"/>
</dbReference>
<dbReference type="PRINTS" id="PR01438">
    <property type="entry name" value="UNVRSLSTRESS"/>
</dbReference>
<keyword evidence="4" id="KW-1185">Reference proteome</keyword>
<dbReference type="RefSeq" id="WP_343897016.1">
    <property type="nucleotide sequence ID" value="NZ_BAAAFZ010000061.1"/>
</dbReference>
<dbReference type="Proteomes" id="UP001501588">
    <property type="component" value="Unassembled WGS sequence"/>
</dbReference>